<dbReference type="Pfam" id="PF06337">
    <property type="entry name" value="DUSP"/>
    <property type="match status" value="1"/>
</dbReference>
<keyword evidence="4" id="KW-1185">Reference proteome</keyword>
<evidence type="ECO:0000256" key="1">
    <source>
        <dbReference type="SAM" id="MobiDB-lite"/>
    </source>
</evidence>
<name>A0AAD8LVD5_9APIA</name>
<dbReference type="AlphaFoldDB" id="A0AAD8LVD5"/>
<protein>
    <recommendedName>
        <fullName evidence="2">DUSP domain-containing protein</fullName>
    </recommendedName>
</protein>
<dbReference type="GO" id="GO:0003677">
    <property type="term" value="F:DNA binding"/>
    <property type="evidence" value="ECO:0007669"/>
    <property type="project" value="InterPro"/>
</dbReference>
<dbReference type="Gene3D" id="3.40.1360.10">
    <property type="match status" value="1"/>
</dbReference>
<proteinExistence type="predicted"/>
<feature type="domain" description="DUSP" evidence="2">
    <location>
        <begin position="16"/>
        <end position="138"/>
    </location>
</feature>
<accession>A0AAD8LVD5</accession>
<sequence>MIPDTGDMLMDNGSPSSPHQQKQIIRDLTNNSISKPGNLFFLISNRWFTEWKKYTGFGAYPDDEVLPEPHLIISDAADRPGPIDNSNIVSTGSNSEGEDLQLLDNLEEERDYVLVSQDVWEKLFEWYKGGPVLPRKMISVGVRQELVVEVYPLCLKVIDARDRSVSTIRLSKKASLHELHERVCSVKRTDSRKVRIWDYFNNQKQTLLEDSTKTLEEWDLQMNQSILLEVQVDGILATGLDMDSGFDMDSSGNDIVVRLVIFTRPRVTRASLKGFTSSDTINVVVDRMYQEVKNINLGFRDCGKMMSPVGFPLDDYNETLQSLLDLGYGDWSTYLSYVPGLEKESPKVHRLDFNWLSICERVRLREEAHMENIDNLVSIVRRPKSLQFALFPGLGVHGQYKLLDSNNNSLPDASIGFAASVQTNASIILLAPNDKILKHLISCNGKSKYLVVGVTWDDKWSYLFLRTLRASYPDLPIVAVTDLDPHHLELLTFLDTPLINLPGCYGWDLSGESRYENIIDYLNIRWLGLRPYDCKFHVTFDSANRYPSGFREVIHMLRANPFFRRKKQWLAALDWLEVFGTSVTFQPLAPTNGATNSDPDSSDCHVHLGDSFIAKKLFRKAWV</sequence>
<comment type="caution">
    <text evidence="3">The sequence shown here is derived from an EMBL/GenBank/DDBJ whole genome shotgun (WGS) entry which is preliminary data.</text>
</comment>
<dbReference type="SUPFAM" id="SSF143791">
    <property type="entry name" value="DUSP-like"/>
    <property type="match status" value="1"/>
</dbReference>
<dbReference type="InterPro" id="IPR036078">
    <property type="entry name" value="Spo11/TopoVI_A_sf"/>
</dbReference>
<dbReference type="PROSITE" id="PS51283">
    <property type="entry name" value="DUSP"/>
    <property type="match status" value="1"/>
</dbReference>
<dbReference type="SUPFAM" id="SSF56726">
    <property type="entry name" value="DNA topoisomerase IV, alpha subunit"/>
    <property type="match status" value="1"/>
</dbReference>
<reference evidence="3" key="2">
    <citation type="submission" date="2023-05" db="EMBL/GenBank/DDBJ databases">
        <authorList>
            <person name="Schelkunov M.I."/>
        </authorList>
    </citation>
    <scope>NUCLEOTIDE SEQUENCE</scope>
    <source>
        <strain evidence="3">Hsosn_3</strain>
        <tissue evidence="3">Leaf</tissue>
    </source>
</reference>
<feature type="region of interest" description="Disordered" evidence="1">
    <location>
        <begin position="1"/>
        <end position="22"/>
    </location>
</feature>
<gene>
    <name evidence="3" type="ORF">POM88_053826</name>
</gene>
<dbReference type="Gene3D" id="3.10.20.90">
    <property type="entry name" value="Phosphatidylinositol 3-kinase Catalytic Subunit, Chain A, domain 1"/>
    <property type="match status" value="1"/>
</dbReference>
<evidence type="ECO:0000259" key="2">
    <source>
        <dbReference type="PROSITE" id="PS51283"/>
    </source>
</evidence>
<reference evidence="3" key="1">
    <citation type="submission" date="2023-02" db="EMBL/GenBank/DDBJ databases">
        <title>Genome of toxic invasive species Heracleum sosnowskyi carries increased number of genes despite the absence of recent whole-genome duplications.</title>
        <authorList>
            <person name="Schelkunov M."/>
            <person name="Shtratnikova V."/>
            <person name="Makarenko M."/>
            <person name="Klepikova A."/>
            <person name="Omelchenko D."/>
            <person name="Novikova G."/>
            <person name="Obukhova E."/>
            <person name="Bogdanov V."/>
            <person name="Penin A."/>
            <person name="Logacheva M."/>
        </authorList>
    </citation>
    <scope>NUCLEOTIDE SEQUENCE</scope>
    <source>
        <strain evidence="3">Hsosn_3</strain>
        <tissue evidence="3">Leaf</tissue>
    </source>
</reference>
<dbReference type="InterPro" id="IPR006615">
    <property type="entry name" value="Pept_C19_DUSP"/>
</dbReference>
<organism evidence="3 4">
    <name type="scientific">Heracleum sosnowskyi</name>
    <dbReference type="NCBI Taxonomy" id="360622"/>
    <lineage>
        <taxon>Eukaryota</taxon>
        <taxon>Viridiplantae</taxon>
        <taxon>Streptophyta</taxon>
        <taxon>Embryophyta</taxon>
        <taxon>Tracheophyta</taxon>
        <taxon>Spermatophyta</taxon>
        <taxon>Magnoliopsida</taxon>
        <taxon>eudicotyledons</taxon>
        <taxon>Gunneridae</taxon>
        <taxon>Pentapetalae</taxon>
        <taxon>asterids</taxon>
        <taxon>campanulids</taxon>
        <taxon>Apiales</taxon>
        <taxon>Apiaceae</taxon>
        <taxon>Apioideae</taxon>
        <taxon>apioid superclade</taxon>
        <taxon>Tordylieae</taxon>
        <taxon>Tordyliinae</taxon>
        <taxon>Heracleum</taxon>
    </lineage>
</organism>
<evidence type="ECO:0000313" key="3">
    <source>
        <dbReference type="EMBL" id="KAK1351945.1"/>
    </source>
</evidence>
<dbReference type="SMART" id="SM00695">
    <property type="entry name" value="DUSP"/>
    <property type="match status" value="1"/>
</dbReference>
<dbReference type="InterPro" id="IPR035927">
    <property type="entry name" value="DUSP-like_sf"/>
</dbReference>
<dbReference type="GO" id="GO:0005694">
    <property type="term" value="C:chromosome"/>
    <property type="evidence" value="ECO:0007669"/>
    <property type="project" value="InterPro"/>
</dbReference>
<dbReference type="Proteomes" id="UP001237642">
    <property type="component" value="Unassembled WGS sequence"/>
</dbReference>
<feature type="compositionally biased region" description="Polar residues" evidence="1">
    <location>
        <begin position="13"/>
        <end position="22"/>
    </location>
</feature>
<dbReference type="GO" id="GO:0004843">
    <property type="term" value="F:cysteine-type deubiquitinase activity"/>
    <property type="evidence" value="ECO:0007669"/>
    <property type="project" value="InterPro"/>
</dbReference>
<dbReference type="EMBL" id="JAUIZM010000021">
    <property type="protein sequence ID" value="KAK1351945.1"/>
    <property type="molecule type" value="Genomic_DNA"/>
</dbReference>
<dbReference type="Gene3D" id="3.30.2230.10">
    <property type="entry name" value="DUSP-like"/>
    <property type="match status" value="1"/>
</dbReference>
<evidence type="ECO:0000313" key="4">
    <source>
        <dbReference type="Proteomes" id="UP001237642"/>
    </source>
</evidence>